<feature type="domain" description="Reverse transcriptase Ty1/copia-type" evidence="1">
    <location>
        <begin position="3"/>
        <end position="60"/>
    </location>
</feature>
<dbReference type="KEGG" id="nta:107765929"/>
<proteinExistence type="predicted"/>
<dbReference type="PANTHER" id="PTHR11439">
    <property type="entry name" value="GAG-POL-RELATED RETROTRANSPOSON"/>
    <property type="match status" value="1"/>
</dbReference>
<dbReference type="SUPFAM" id="SSF56672">
    <property type="entry name" value="DNA/RNA polymerases"/>
    <property type="match status" value="1"/>
</dbReference>
<dbReference type="OMA" id="CEVERFK"/>
<reference evidence="2" key="1">
    <citation type="submission" date="2025-08" db="UniProtKB">
        <authorList>
            <consortium name="RefSeq"/>
        </authorList>
    </citation>
    <scope>IDENTIFICATION</scope>
</reference>
<protein>
    <submittedName>
        <fullName evidence="2">Uncharacterized mitochondrial protein AtMg00810-like</fullName>
    </submittedName>
</protein>
<dbReference type="InterPro" id="IPR013103">
    <property type="entry name" value="RVT_2"/>
</dbReference>
<sequence>MDMMPLPPGKKAIGCRWVYKIKYKVTCEVERFKARLVVKGYSQREGLDYEETFSPVVKMSHSDYSLFTTKVQGKIMVVLVYVDDLLIKGDDAILIQETKEYLQQVFKIKDLGELEFFLVIEFSRSKEGILMHQRKYALELISDMGLSGSKTIRAPLEANKKLTTLEFDTQFGIEDDKVFDDPSTYQRLVRKLLYLTMTRPDIAFAVQCLSQFMHCPKTSHVDAAIKVIEYIKQSPDLGIIMSADVSSQLTAYCAADWASCPNTRRSITGYLIKFGSSLISWKSKKQTTISRSSAEAEYRSLASTVVEILWVTGLIKELGVHIRKPISLLCDSKSAIQIAANPVFHERIKHIDINCHFIREKVQLGLVHLLHIPSLEQHADILTKSLGATQHHYLLSKLGMKNIFIAPSLRVCVKELANCLTVH</sequence>
<gene>
    <name evidence="2" type="primary">LOC107765929</name>
</gene>
<name>A0A1S3XJT9_TOBAC</name>
<dbReference type="AlphaFoldDB" id="A0A1S3XJT9"/>
<dbReference type="STRING" id="4097.A0A1S3XJT9"/>
<dbReference type="RefSeq" id="XP_016440114.1">
    <property type="nucleotide sequence ID" value="XM_016584628.1"/>
</dbReference>
<organism evidence="2">
    <name type="scientific">Nicotiana tabacum</name>
    <name type="common">Common tobacco</name>
    <dbReference type="NCBI Taxonomy" id="4097"/>
    <lineage>
        <taxon>Eukaryota</taxon>
        <taxon>Viridiplantae</taxon>
        <taxon>Streptophyta</taxon>
        <taxon>Embryophyta</taxon>
        <taxon>Tracheophyta</taxon>
        <taxon>Spermatophyta</taxon>
        <taxon>Magnoliopsida</taxon>
        <taxon>eudicotyledons</taxon>
        <taxon>Gunneridae</taxon>
        <taxon>Pentapetalae</taxon>
        <taxon>asterids</taxon>
        <taxon>lamiids</taxon>
        <taxon>Solanales</taxon>
        <taxon>Solanaceae</taxon>
        <taxon>Nicotianoideae</taxon>
        <taxon>Nicotianeae</taxon>
        <taxon>Nicotiana</taxon>
    </lineage>
</organism>
<dbReference type="OrthoDB" id="1303089at2759"/>
<dbReference type="PaxDb" id="4097-A0A1S3XJT9"/>
<evidence type="ECO:0000313" key="2">
    <source>
        <dbReference type="RefSeq" id="XP_016440114.1"/>
    </source>
</evidence>
<dbReference type="InterPro" id="IPR043502">
    <property type="entry name" value="DNA/RNA_pol_sf"/>
</dbReference>
<dbReference type="CDD" id="cd09272">
    <property type="entry name" value="RNase_HI_RT_Ty1"/>
    <property type="match status" value="1"/>
</dbReference>
<dbReference type="PANTHER" id="PTHR11439:SF499">
    <property type="entry name" value="PPC DOMAIN-CONTAINING PROTEIN"/>
    <property type="match status" value="1"/>
</dbReference>
<dbReference type="Pfam" id="PF07727">
    <property type="entry name" value="RVT_2"/>
    <property type="match status" value="2"/>
</dbReference>
<accession>A0A1S3XJT9</accession>
<evidence type="ECO:0000259" key="1">
    <source>
        <dbReference type="Pfam" id="PF07727"/>
    </source>
</evidence>
<feature type="domain" description="Reverse transcriptase Ty1/copia-type" evidence="1">
    <location>
        <begin position="66"/>
        <end position="157"/>
    </location>
</feature>